<reference evidence="2 3" key="1">
    <citation type="submission" date="2020-07" db="EMBL/GenBank/DDBJ databases">
        <title>Sequencing the genomes of 1000 actinobacteria strains.</title>
        <authorList>
            <person name="Klenk H.-P."/>
        </authorList>
    </citation>
    <scope>NUCLEOTIDE SEQUENCE [LARGE SCALE GENOMIC DNA]</scope>
    <source>
        <strain evidence="2 3">DSM 24723</strain>
    </source>
</reference>
<evidence type="ECO:0000313" key="3">
    <source>
        <dbReference type="Proteomes" id="UP000592181"/>
    </source>
</evidence>
<keyword evidence="1" id="KW-0472">Membrane</keyword>
<sequence length="196" mass="20874">MKPPIVTDRLVGVVVGLLLLAGGLLLIGWYGGWLLSYPDELGTAPVADVVGASWFPWAAAAVGIVLGLIGLWWFFAHLRRDVVGTLRLGDSGPAGRVQVELDTVADSVAARFAELAPVSSSQGSTTETARRQGVVVEARLLTGADVDLVVEAARRCTDEVEQAFPDGSVSCRFLVDEPKGQGRRPLRRSAQQVRVT</sequence>
<name>A0A852XC27_9MICO</name>
<keyword evidence="3" id="KW-1185">Reference proteome</keyword>
<organism evidence="2 3">
    <name type="scientific">Janibacter alkaliphilus</name>
    <dbReference type="NCBI Taxonomy" id="1069963"/>
    <lineage>
        <taxon>Bacteria</taxon>
        <taxon>Bacillati</taxon>
        <taxon>Actinomycetota</taxon>
        <taxon>Actinomycetes</taxon>
        <taxon>Micrococcales</taxon>
        <taxon>Intrasporangiaceae</taxon>
        <taxon>Janibacter</taxon>
    </lineage>
</organism>
<dbReference type="EMBL" id="JACBZX010000001">
    <property type="protein sequence ID" value="NYG36051.1"/>
    <property type="molecule type" value="Genomic_DNA"/>
</dbReference>
<accession>A0A852XC27</accession>
<feature type="transmembrane region" description="Helical" evidence="1">
    <location>
        <begin position="12"/>
        <end position="34"/>
    </location>
</feature>
<keyword evidence="1" id="KW-0812">Transmembrane</keyword>
<dbReference type="RefSeq" id="WP_179461619.1">
    <property type="nucleotide sequence ID" value="NZ_JACBZX010000001.1"/>
</dbReference>
<dbReference type="Proteomes" id="UP000592181">
    <property type="component" value="Unassembled WGS sequence"/>
</dbReference>
<feature type="transmembrane region" description="Helical" evidence="1">
    <location>
        <begin position="54"/>
        <end position="75"/>
    </location>
</feature>
<gene>
    <name evidence="2" type="ORF">BJY28_000520</name>
</gene>
<dbReference type="AlphaFoldDB" id="A0A852XC27"/>
<proteinExistence type="predicted"/>
<evidence type="ECO:0008006" key="4">
    <source>
        <dbReference type="Google" id="ProtNLM"/>
    </source>
</evidence>
<evidence type="ECO:0000256" key="1">
    <source>
        <dbReference type="SAM" id="Phobius"/>
    </source>
</evidence>
<keyword evidence="1" id="KW-1133">Transmembrane helix</keyword>
<evidence type="ECO:0000313" key="2">
    <source>
        <dbReference type="EMBL" id="NYG36051.1"/>
    </source>
</evidence>
<comment type="caution">
    <text evidence="2">The sequence shown here is derived from an EMBL/GenBank/DDBJ whole genome shotgun (WGS) entry which is preliminary data.</text>
</comment>
<protein>
    <recommendedName>
        <fullName evidence="4">Alkaline shock response membrane anchor protein AmaP</fullName>
    </recommendedName>
</protein>